<evidence type="ECO:0000256" key="1">
    <source>
        <dbReference type="ARBA" id="ARBA00004167"/>
    </source>
</evidence>
<dbReference type="Gene3D" id="3.80.10.10">
    <property type="entry name" value="Ribonuclease Inhibitor"/>
    <property type="match status" value="3"/>
</dbReference>
<dbReference type="Pfam" id="PF13855">
    <property type="entry name" value="LRR_8"/>
    <property type="match status" value="2"/>
</dbReference>
<evidence type="ECO:0000256" key="9">
    <source>
        <dbReference type="ARBA" id="ARBA00022741"/>
    </source>
</evidence>
<accession>A0AAV1IDE5</accession>
<sequence>MVSMPAIRPMLTRKSVRLSILLLTVLTSGGKSQAPGNNVDAPQTGPPCTLTGLNLTTDQQALEAFRDSLQEPNPLKSLWQGHMCRDDGTSWQGVSCYYNRVAAVNLDGMNLTGTLPASFANLSALYLVLSLNNNHLSGTLPPNWACLNQTSVISLRKNNLTGTLPSGWSHMTAIGNLTLSYNSLSGTLPASWSNMTTPGVHAHVTLSHNLLTGTLPSKWSTWRNVEAIDLAFNRLSGTLPPEYFNMTRLKWFNIQGNAIGGEVPSNWSVMGNLTRLNLASNKLQGWLPEGLPLKLYELDLSHNSLNGTLPAAWSSIRNMTTMTLTGNSLRGSLPSSWSSLSNLTMLSLASNSLTGGLPGQWFNMTHLLGLDLHQNQLGGVLPPSWGTMPSLLKINISQNNLTGPLPDQWANLAGLSTLDLQRNKLGGTLPISWAQLGSDRESLTDIELSSNQLTGTIPPQWFAGNSSLRVNLLHLSLAANLLHGSIPPGANNAGGHRALDLIIAPMGGQGLCGTIPSNVNATSLDGNAPTDASGLLAGGSCPTPDTSKHLSTAEIVGACIGAVLCAALAVALGGLLLWRWRFRRQNHSSMGSASNELVKFSYQTEAGTLKFEMGKDGQRLLLGKGSFGKVYKARWQGLLVAVKILNAEESAQQEEFKKEVAMLEALRHPHIVNYLGHLFQESGEMMLITELMQGGDLGTKLRSDRETPRKTGWYRQGCYYALGVARGLVYLHSRKIVWFDCKPGNVLLDHSGTLAKIADVGLCKMLAGTHTETALRGTLGYMAPELMGYKHDEDESNSRHPVTMAVDIYSFGLLLWAIITGEKPRMHDESLRKPRVPDECPPQTRSLKRLEAGMPCKLHRLMLRKPPSFVLPTSTGHLAMASIHLCSLRKERPRWPVPFRQSCSSCTCRRQRLSRRLAGGAPQGMPKLQLRSNSDMCKVAGSPGQGRSLLKSSHCVLGGLEYQEIDSIDLAQV</sequence>
<dbReference type="Gene3D" id="1.10.510.10">
    <property type="entry name" value="Transferase(Phosphotransferase) domain 1"/>
    <property type="match status" value="1"/>
</dbReference>
<evidence type="ECO:0000256" key="3">
    <source>
        <dbReference type="ARBA" id="ARBA00004430"/>
    </source>
</evidence>
<feature type="signal peptide" evidence="17">
    <location>
        <begin position="1"/>
        <end position="32"/>
    </location>
</feature>
<dbReference type="FunFam" id="3.80.10.10:FF:000062">
    <property type="entry name" value="protein STRUBBELIG-RECEPTOR FAMILY 3"/>
    <property type="match status" value="1"/>
</dbReference>
<evidence type="ECO:0000256" key="8">
    <source>
        <dbReference type="ARBA" id="ARBA00022737"/>
    </source>
</evidence>
<dbReference type="InterPro" id="IPR001611">
    <property type="entry name" value="Leu-rich_rpt"/>
</dbReference>
<dbReference type="AlphaFoldDB" id="A0AAV1IDE5"/>
<dbReference type="Pfam" id="PF00560">
    <property type="entry name" value="LRR_1"/>
    <property type="match status" value="1"/>
</dbReference>
<keyword evidence="8" id="KW-0677">Repeat</keyword>
<evidence type="ECO:0000256" key="11">
    <source>
        <dbReference type="ARBA" id="ARBA00022840"/>
    </source>
</evidence>
<evidence type="ECO:0000256" key="17">
    <source>
        <dbReference type="SAM" id="SignalP"/>
    </source>
</evidence>
<dbReference type="GO" id="GO:0005886">
    <property type="term" value="C:plasma membrane"/>
    <property type="evidence" value="ECO:0007669"/>
    <property type="project" value="UniProtKB-SubCell"/>
</dbReference>
<dbReference type="SUPFAM" id="SSF56112">
    <property type="entry name" value="Protein kinase-like (PK-like)"/>
    <property type="match status" value="1"/>
</dbReference>
<dbReference type="PANTHER" id="PTHR48053:SF71">
    <property type="entry name" value="LEUCINE RICH REPEAT FAMILY PROTEIN, EXPRESSED"/>
    <property type="match status" value="1"/>
</dbReference>
<dbReference type="PROSITE" id="PS00107">
    <property type="entry name" value="PROTEIN_KINASE_ATP"/>
    <property type="match status" value="1"/>
</dbReference>
<evidence type="ECO:0000256" key="7">
    <source>
        <dbReference type="ARBA" id="ARBA00022729"/>
    </source>
</evidence>
<evidence type="ECO:0000256" key="15">
    <source>
        <dbReference type="PROSITE-ProRule" id="PRU10141"/>
    </source>
</evidence>
<dbReference type="FunFam" id="3.30.200.20:FF:000180">
    <property type="entry name" value="serine/threonine-protein kinase STY46-like"/>
    <property type="match status" value="1"/>
</dbReference>
<dbReference type="SUPFAM" id="SSF52047">
    <property type="entry name" value="RNI-like"/>
    <property type="match status" value="1"/>
</dbReference>
<dbReference type="InterPro" id="IPR032675">
    <property type="entry name" value="LRR_dom_sf"/>
</dbReference>
<organism evidence="19 20">
    <name type="scientific">Coccomyxa viridis</name>
    <dbReference type="NCBI Taxonomy" id="1274662"/>
    <lineage>
        <taxon>Eukaryota</taxon>
        <taxon>Viridiplantae</taxon>
        <taxon>Chlorophyta</taxon>
        <taxon>core chlorophytes</taxon>
        <taxon>Trebouxiophyceae</taxon>
        <taxon>Trebouxiophyceae incertae sedis</taxon>
        <taxon>Coccomyxaceae</taxon>
        <taxon>Coccomyxa</taxon>
    </lineage>
</organism>
<keyword evidence="10" id="KW-0418">Kinase</keyword>
<protein>
    <recommendedName>
        <fullName evidence="18">Protein kinase domain-containing protein</fullName>
    </recommendedName>
</protein>
<evidence type="ECO:0000256" key="12">
    <source>
        <dbReference type="ARBA" id="ARBA00022989"/>
    </source>
</evidence>
<evidence type="ECO:0000256" key="13">
    <source>
        <dbReference type="ARBA" id="ARBA00023136"/>
    </source>
</evidence>
<evidence type="ECO:0000256" key="5">
    <source>
        <dbReference type="ARBA" id="ARBA00022679"/>
    </source>
</evidence>
<dbReference type="GO" id="GO:0004672">
    <property type="term" value="F:protein kinase activity"/>
    <property type="evidence" value="ECO:0007669"/>
    <property type="project" value="InterPro"/>
</dbReference>
<dbReference type="InterPro" id="IPR000719">
    <property type="entry name" value="Prot_kinase_dom"/>
</dbReference>
<evidence type="ECO:0000256" key="2">
    <source>
        <dbReference type="ARBA" id="ARBA00004236"/>
    </source>
</evidence>
<evidence type="ECO:0000256" key="6">
    <source>
        <dbReference type="ARBA" id="ARBA00022692"/>
    </source>
</evidence>
<dbReference type="EMBL" id="CAUYUE010000011">
    <property type="protein sequence ID" value="CAK0785094.1"/>
    <property type="molecule type" value="Genomic_DNA"/>
</dbReference>
<dbReference type="GO" id="GO:0005930">
    <property type="term" value="C:axoneme"/>
    <property type="evidence" value="ECO:0007669"/>
    <property type="project" value="UniProtKB-SubCell"/>
</dbReference>
<dbReference type="GO" id="GO:0005524">
    <property type="term" value="F:ATP binding"/>
    <property type="evidence" value="ECO:0007669"/>
    <property type="project" value="UniProtKB-UniRule"/>
</dbReference>
<dbReference type="PROSITE" id="PS50011">
    <property type="entry name" value="PROTEIN_KINASE_DOM"/>
    <property type="match status" value="1"/>
</dbReference>
<feature type="binding site" evidence="15">
    <location>
        <position position="643"/>
    </location>
    <ligand>
        <name>ATP</name>
        <dbReference type="ChEBI" id="CHEBI:30616"/>
    </ligand>
</feature>
<feature type="transmembrane region" description="Helical" evidence="16">
    <location>
        <begin position="555"/>
        <end position="578"/>
    </location>
</feature>
<feature type="domain" description="Protein kinase" evidence="18">
    <location>
        <begin position="616"/>
        <end position="973"/>
    </location>
</feature>
<dbReference type="InterPro" id="IPR051716">
    <property type="entry name" value="Plant_RL_S/T_kinase"/>
</dbReference>
<comment type="caution">
    <text evidence="19">The sequence shown here is derived from an EMBL/GenBank/DDBJ whole genome shotgun (WGS) entry which is preliminary data.</text>
</comment>
<evidence type="ECO:0000256" key="10">
    <source>
        <dbReference type="ARBA" id="ARBA00022777"/>
    </source>
</evidence>
<keyword evidence="6 16" id="KW-0812">Transmembrane</keyword>
<evidence type="ECO:0000256" key="16">
    <source>
        <dbReference type="SAM" id="Phobius"/>
    </source>
</evidence>
<keyword evidence="11 15" id="KW-0067">ATP-binding</keyword>
<dbReference type="Proteomes" id="UP001314263">
    <property type="component" value="Unassembled WGS sequence"/>
</dbReference>
<comment type="subcellular location">
    <subcellularLocation>
        <location evidence="2">Cell membrane</location>
    </subcellularLocation>
    <subcellularLocation>
        <location evidence="3">Cytoplasm</location>
        <location evidence="3">Cytoskeleton</location>
        <location evidence="3">Cilium axoneme</location>
    </subcellularLocation>
    <subcellularLocation>
        <location evidence="1">Membrane</location>
        <topology evidence="1">Single-pass membrane protein</topology>
    </subcellularLocation>
</comment>
<keyword evidence="12 16" id="KW-1133">Transmembrane helix</keyword>
<keyword evidence="4" id="KW-0433">Leucine-rich repeat</keyword>
<dbReference type="InterPro" id="IPR017441">
    <property type="entry name" value="Protein_kinase_ATP_BS"/>
</dbReference>
<evidence type="ECO:0000256" key="4">
    <source>
        <dbReference type="ARBA" id="ARBA00022614"/>
    </source>
</evidence>
<keyword evidence="20" id="KW-1185">Reference proteome</keyword>
<feature type="chain" id="PRO_5044021603" description="Protein kinase domain-containing protein" evidence="17">
    <location>
        <begin position="33"/>
        <end position="973"/>
    </location>
</feature>
<reference evidence="19 20" key="1">
    <citation type="submission" date="2023-10" db="EMBL/GenBank/DDBJ databases">
        <authorList>
            <person name="Maclean D."/>
            <person name="Macfadyen A."/>
        </authorList>
    </citation>
    <scope>NUCLEOTIDE SEQUENCE [LARGE SCALE GENOMIC DNA]</scope>
</reference>
<dbReference type="InterPro" id="IPR003591">
    <property type="entry name" value="Leu-rich_rpt_typical-subtyp"/>
</dbReference>
<gene>
    <name evidence="19" type="ORF">CVIRNUC_008300</name>
</gene>
<keyword evidence="9 15" id="KW-0547">Nucleotide-binding</keyword>
<keyword evidence="14" id="KW-0675">Receptor</keyword>
<name>A0AAV1IDE5_9CHLO</name>
<dbReference type="FunFam" id="3.80.10.10:FF:000095">
    <property type="entry name" value="LRR receptor-like serine/threonine-protein kinase GSO1"/>
    <property type="match status" value="1"/>
</dbReference>
<dbReference type="SMART" id="SM00369">
    <property type="entry name" value="LRR_TYP"/>
    <property type="match status" value="6"/>
</dbReference>
<proteinExistence type="predicted"/>
<dbReference type="Pfam" id="PF00069">
    <property type="entry name" value="Pkinase"/>
    <property type="match status" value="1"/>
</dbReference>
<keyword evidence="7 17" id="KW-0732">Signal</keyword>
<evidence type="ECO:0000259" key="18">
    <source>
        <dbReference type="PROSITE" id="PS50011"/>
    </source>
</evidence>
<dbReference type="PANTHER" id="PTHR48053">
    <property type="entry name" value="LEUCINE RICH REPEAT FAMILY PROTEIN, EXPRESSED"/>
    <property type="match status" value="1"/>
</dbReference>
<evidence type="ECO:0000256" key="14">
    <source>
        <dbReference type="ARBA" id="ARBA00023170"/>
    </source>
</evidence>
<dbReference type="InterPro" id="IPR011009">
    <property type="entry name" value="Kinase-like_dom_sf"/>
</dbReference>
<keyword evidence="5" id="KW-0808">Transferase</keyword>
<evidence type="ECO:0000313" key="20">
    <source>
        <dbReference type="Proteomes" id="UP001314263"/>
    </source>
</evidence>
<keyword evidence="13 16" id="KW-0472">Membrane</keyword>
<evidence type="ECO:0000313" key="19">
    <source>
        <dbReference type="EMBL" id="CAK0785094.1"/>
    </source>
</evidence>